<feature type="binding site" evidence="8">
    <location>
        <position position="267"/>
    </location>
    <ligand>
        <name>[4Fe-4S] cluster</name>
        <dbReference type="ChEBI" id="CHEBI:49883"/>
        <label>1</label>
    </ligand>
</feature>
<dbReference type="SUPFAM" id="SSF47781">
    <property type="entry name" value="RuvA domain 2-like"/>
    <property type="match status" value="1"/>
</dbReference>
<comment type="caution">
    <text evidence="11">The sequence shown here is derived from an EMBL/GenBank/DDBJ whole genome shotgun (WGS) entry which is preliminary data.</text>
</comment>
<evidence type="ECO:0000259" key="10">
    <source>
        <dbReference type="Pfam" id="PF03834"/>
    </source>
</evidence>
<evidence type="ECO:0000256" key="1">
    <source>
        <dbReference type="ARBA" id="ARBA00022485"/>
    </source>
</evidence>
<feature type="binding site" evidence="8">
    <location>
        <position position="281"/>
    </location>
    <ligand>
        <name>[4Fe-4S] cluster</name>
        <dbReference type="ChEBI" id="CHEBI:49883"/>
        <label>1</label>
    </ligand>
</feature>
<dbReference type="Gene3D" id="1.10.150.20">
    <property type="entry name" value="5' to 3' exonuclease, C-terminal subdomain"/>
    <property type="match status" value="1"/>
</dbReference>
<sequence>MACTSAPGVSGAGSSKLLVNRRRQNGNPVIKYIRNVPYEYVPDIRADFEAGSSCGIFYLTLKWHKLHPGYLETRFTESGNYPLNILLVVVNVEEPRFLLKDLNLFCYRTRWTFVLSYTVEEAAEYIENIKLAENKSAVTALQDSHKRQMQKEAGASKTAGDSRKEQLHSALGFLSSIRSVNSSDAQRLIGTFGSIQNIAKASADDLAMCPGLGPFVLPNDEIIFFTIDHCLLSVSESVFILCCETRPRRKPFTFCMSDVPENANVYCPGTASKKAGKASACAGCPNQNACASGATDPRVDPDIPLIVDRLRQVKHKILVLSGKGGVGKSTVTSTLARAFATNSQRQIAVLDIDICGPSQPRMFGVEGESVHNSADGWSPIYVADNLCLMSIGFLFDNRNDAVVWRGPRKNAMITQFLRDVDWGSLDFLLIDTPPGTSDEHISVVQMLLQTGPIDGALIVTTPQEVSLLDVRKEVNFCHKTKVPVIGVVENMSQYVCPCCNHASELFPSTTGGAKAMCQEMGLKLLAQLPMDPRIAKSLDSGEDFFDTNAESTLAKAYVELAANISDTLDK</sequence>
<evidence type="ECO:0000256" key="8">
    <source>
        <dbReference type="HAMAP-Rule" id="MF_03038"/>
    </source>
</evidence>
<dbReference type="SUPFAM" id="SSF52540">
    <property type="entry name" value="P-loop containing nucleoside triphosphate hydrolases"/>
    <property type="match status" value="1"/>
</dbReference>
<feature type="binding site" evidence="8">
    <location>
        <position position="499"/>
    </location>
    <ligand>
        <name>[4Fe-4S] cluster</name>
        <dbReference type="ChEBI" id="CHEBI:49883"/>
        <label>2</label>
        <note>ligand shared with heterodimeric partner</note>
    </ligand>
</feature>
<dbReference type="InterPro" id="IPR027417">
    <property type="entry name" value="P-loop_NTPase"/>
</dbReference>
<dbReference type="InterPro" id="IPR011335">
    <property type="entry name" value="Restrct_endonuc-II-like"/>
</dbReference>
<dbReference type="InterPro" id="IPR033756">
    <property type="entry name" value="YlxH/NBP35"/>
</dbReference>
<evidence type="ECO:0000256" key="2">
    <source>
        <dbReference type="ARBA" id="ARBA00022490"/>
    </source>
</evidence>
<dbReference type="NCBIfam" id="TIGR00597">
    <property type="entry name" value="rad10"/>
    <property type="match status" value="1"/>
</dbReference>
<feature type="region of interest" description="Disordered" evidence="9">
    <location>
        <begin position="144"/>
        <end position="163"/>
    </location>
</feature>
<keyword evidence="5 8" id="KW-0067">ATP-binding</keyword>
<dbReference type="CDD" id="cd22325">
    <property type="entry name" value="ERCC1_C-like"/>
    <property type="match status" value="1"/>
</dbReference>
<feature type="domain" description="ERCC1-like central" evidence="10">
    <location>
        <begin position="20"/>
        <end position="130"/>
    </location>
</feature>
<proteinExistence type="inferred from homology"/>
<evidence type="ECO:0000256" key="5">
    <source>
        <dbReference type="ARBA" id="ARBA00022840"/>
    </source>
</evidence>
<dbReference type="InterPro" id="IPR028601">
    <property type="entry name" value="NUBP1/Nbp35"/>
</dbReference>
<accession>A0AA39IL84</accession>
<reference evidence="11" key="1">
    <citation type="submission" date="2023-06" db="EMBL/GenBank/DDBJ databases">
        <title>Genomic analysis of the entomopathogenic nematode Steinernema hermaphroditum.</title>
        <authorList>
            <person name="Schwarz E.M."/>
            <person name="Heppert J.K."/>
            <person name="Baniya A."/>
            <person name="Schwartz H.T."/>
            <person name="Tan C.-H."/>
            <person name="Antoshechkin I."/>
            <person name="Sternberg P.W."/>
            <person name="Goodrich-Blair H."/>
            <person name="Dillman A.R."/>
        </authorList>
    </citation>
    <scope>NUCLEOTIDE SEQUENCE</scope>
    <source>
        <strain evidence="11">PS9179</strain>
        <tissue evidence="11">Whole animal</tissue>
    </source>
</reference>
<dbReference type="PROSITE" id="PS01215">
    <property type="entry name" value="MRP"/>
    <property type="match status" value="1"/>
</dbReference>
<dbReference type="FunFam" id="3.40.50.300:FF:001119">
    <property type="entry name" value="Iron-sulfur cluster carrier protein"/>
    <property type="match status" value="1"/>
</dbReference>
<evidence type="ECO:0000256" key="4">
    <source>
        <dbReference type="ARBA" id="ARBA00022741"/>
    </source>
</evidence>
<evidence type="ECO:0000256" key="7">
    <source>
        <dbReference type="ARBA" id="ARBA00023014"/>
    </source>
</evidence>
<evidence type="ECO:0000256" key="3">
    <source>
        <dbReference type="ARBA" id="ARBA00022723"/>
    </source>
</evidence>
<dbReference type="InterPro" id="IPR047260">
    <property type="entry name" value="ERCC1-like_central_dom"/>
</dbReference>
<feature type="binding site" evidence="8">
    <location>
        <position position="290"/>
    </location>
    <ligand>
        <name>[4Fe-4S] cluster</name>
        <dbReference type="ChEBI" id="CHEBI:49883"/>
        <label>1</label>
    </ligand>
</feature>
<comment type="cofactor">
    <cofactor evidence="8">
        <name>[4Fe-4S] cluster</name>
        <dbReference type="ChEBI" id="CHEBI:49883"/>
    </cofactor>
    <text evidence="8">Binds 4 [4Fe-4S] clusters per heterotetramer. Contains two stable clusters in the N-termini of NUBP1 and two labile, bridging clusters between subunits of the NUBP1-NUBP2 heterotetramer.</text>
</comment>
<keyword evidence="1 8" id="KW-0004">4Fe-4S</keyword>
<dbReference type="PANTHER" id="PTHR23264:SF35">
    <property type="entry name" value="CYTOSOLIC FE-S CLUSTER ASSEMBLY FACTOR NUBP1"/>
    <property type="match status" value="1"/>
</dbReference>
<dbReference type="Gene3D" id="3.40.50.300">
    <property type="entry name" value="P-loop containing nucleotide triphosphate hydrolases"/>
    <property type="match status" value="1"/>
</dbReference>
<comment type="similarity">
    <text evidence="8">Belongs to the Mrp/NBP35 ATP-binding proteins family. NUBP1/NBP35 subfamily.</text>
</comment>
<comment type="subcellular location">
    <subcellularLocation>
        <location evidence="8">Cytoplasm</location>
    </subcellularLocation>
</comment>
<dbReference type="CDD" id="cd02037">
    <property type="entry name" value="Mrp_NBP35"/>
    <property type="match status" value="1"/>
</dbReference>
<keyword evidence="3 8" id="KW-0479">Metal-binding</keyword>
<dbReference type="GO" id="GO:0016226">
    <property type="term" value="P:iron-sulfur cluster assembly"/>
    <property type="evidence" value="ECO:0007669"/>
    <property type="project" value="UniProtKB-UniRule"/>
</dbReference>
<dbReference type="GO" id="GO:0005829">
    <property type="term" value="C:cytosol"/>
    <property type="evidence" value="ECO:0007669"/>
    <property type="project" value="TreeGrafter"/>
</dbReference>
<dbReference type="Pfam" id="PF03834">
    <property type="entry name" value="Rad10"/>
    <property type="match status" value="1"/>
</dbReference>
<dbReference type="GO" id="GO:0006281">
    <property type="term" value="P:DNA repair"/>
    <property type="evidence" value="ECO:0007669"/>
    <property type="project" value="UniProtKB-ARBA"/>
</dbReference>
<feature type="binding site" evidence="8">
    <location>
        <position position="284"/>
    </location>
    <ligand>
        <name>[4Fe-4S] cluster</name>
        <dbReference type="ChEBI" id="CHEBI:49883"/>
        <label>1</label>
    </ligand>
</feature>
<name>A0AA39IL84_9BILA</name>
<dbReference type="Gene3D" id="3.40.50.10130">
    <property type="match status" value="1"/>
</dbReference>
<dbReference type="Pfam" id="PF14520">
    <property type="entry name" value="HHH_5"/>
    <property type="match status" value="1"/>
</dbReference>
<comment type="subunit">
    <text evidence="8">Heterotetramer of 2 NUBP1 and 2 NUBP2 chains.</text>
</comment>
<evidence type="ECO:0000256" key="9">
    <source>
        <dbReference type="SAM" id="MobiDB-lite"/>
    </source>
</evidence>
<keyword evidence="2 8" id="KW-0963">Cytoplasm</keyword>
<dbReference type="EMBL" id="JAUCMV010000001">
    <property type="protein sequence ID" value="KAK0425444.1"/>
    <property type="molecule type" value="Genomic_DNA"/>
</dbReference>
<dbReference type="InterPro" id="IPR000808">
    <property type="entry name" value="Mrp-like_CS"/>
</dbReference>
<dbReference type="PANTHER" id="PTHR23264">
    <property type="entry name" value="NUCLEOTIDE-BINDING PROTEIN NBP35 YEAST -RELATED"/>
    <property type="match status" value="1"/>
</dbReference>
<feature type="binding site" evidence="8">
    <location>
        <begin position="322"/>
        <end position="329"/>
    </location>
    <ligand>
        <name>ATP</name>
        <dbReference type="ChEBI" id="CHEBI:30616"/>
    </ligand>
</feature>
<dbReference type="GO" id="GO:0140663">
    <property type="term" value="F:ATP-dependent FeS chaperone activity"/>
    <property type="evidence" value="ECO:0007669"/>
    <property type="project" value="InterPro"/>
</dbReference>
<dbReference type="InterPro" id="IPR010994">
    <property type="entry name" value="RuvA_2-like"/>
</dbReference>
<keyword evidence="12" id="KW-1185">Reference proteome</keyword>
<feature type="binding site" evidence="8">
    <location>
        <position position="496"/>
    </location>
    <ligand>
        <name>[4Fe-4S] cluster</name>
        <dbReference type="ChEBI" id="CHEBI:49883"/>
        <label>2</label>
        <note>ligand shared with heterodimeric partner</note>
    </ligand>
</feature>
<evidence type="ECO:0000256" key="6">
    <source>
        <dbReference type="ARBA" id="ARBA00023004"/>
    </source>
</evidence>
<keyword evidence="6 8" id="KW-0408">Iron</keyword>
<keyword evidence="7 8" id="KW-0411">Iron-sulfur</keyword>
<dbReference type="Proteomes" id="UP001175271">
    <property type="component" value="Unassembled WGS sequence"/>
</dbReference>
<dbReference type="GO" id="GO:0051539">
    <property type="term" value="F:4 iron, 4 sulfur cluster binding"/>
    <property type="evidence" value="ECO:0007669"/>
    <property type="project" value="UniProtKB-UniRule"/>
</dbReference>
<comment type="function">
    <text evidence="8">Component of the cytosolic iron-sulfur (Fe/S) protein assembly (CIA) machinery. Required for maturation of extramitochondrial Fe-S proteins. The NUBP1-NUBP2 heterotetramer forms a Fe-S scaffold complex, mediating the de novo assembly of an Fe-S cluster and its transfer to target apoproteins.</text>
</comment>
<gene>
    <name evidence="11" type="ORF">QR680_009205</name>
</gene>
<organism evidence="11 12">
    <name type="scientific">Steinernema hermaphroditum</name>
    <dbReference type="NCBI Taxonomy" id="289476"/>
    <lineage>
        <taxon>Eukaryota</taxon>
        <taxon>Metazoa</taxon>
        <taxon>Ecdysozoa</taxon>
        <taxon>Nematoda</taxon>
        <taxon>Chromadorea</taxon>
        <taxon>Rhabditida</taxon>
        <taxon>Tylenchina</taxon>
        <taxon>Panagrolaimomorpha</taxon>
        <taxon>Strongyloidoidea</taxon>
        <taxon>Steinernematidae</taxon>
        <taxon>Steinernema</taxon>
    </lineage>
</organism>
<dbReference type="GO" id="GO:0046872">
    <property type="term" value="F:metal ion binding"/>
    <property type="evidence" value="ECO:0007669"/>
    <property type="project" value="UniProtKB-KW"/>
</dbReference>
<dbReference type="InterPro" id="IPR019591">
    <property type="entry name" value="Mrp/NBP35_ATP-bd"/>
</dbReference>
<evidence type="ECO:0000313" key="11">
    <source>
        <dbReference type="EMBL" id="KAK0425444.1"/>
    </source>
</evidence>
<dbReference type="HAMAP" id="MF_02040">
    <property type="entry name" value="Mrp_NBP35"/>
    <property type="match status" value="1"/>
</dbReference>
<dbReference type="GO" id="GO:0005524">
    <property type="term" value="F:ATP binding"/>
    <property type="evidence" value="ECO:0007669"/>
    <property type="project" value="UniProtKB-KW"/>
</dbReference>
<dbReference type="Pfam" id="PF10609">
    <property type="entry name" value="ParA"/>
    <property type="match status" value="1"/>
</dbReference>
<dbReference type="SUPFAM" id="SSF52980">
    <property type="entry name" value="Restriction endonuclease-like"/>
    <property type="match status" value="1"/>
</dbReference>
<keyword evidence="4 8" id="KW-0547">Nucleotide-binding</keyword>
<dbReference type="AlphaFoldDB" id="A0AA39IL84"/>
<dbReference type="HAMAP" id="MF_03038">
    <property type="entry name" value="NUBP1"/>
    <property type="match status" value="1"/>
</dbReference>
<evidence type="ECO:0000313" key="12">
    <source>
        <dbReference type="Proteomes" id="UP001175271"/>
    </source>
</evidence>
<protein>
    <recommendedName>
        <fullName evidence="8">Cytosolic Fe-S cluster assembly factor NUBP1 homolog</fullName>
    </recommendedName>
</protein>